<evidence type="ECO:0008006" key="3">
    <source>
        <dbReference type="Google" id="ProtNLM"/>
    </source>
</evidence>
<gene>
    <name evidence="1" type="ORF">POL58_31085</name>
</gene>
<accession>A0ABT5BDK9</accession>
<organism evidence="1 2">
    <name type="scientific">Nannocystis radixulma</name>
    <dbReference type="NCBI Taxonomy" id="2995305"/>
    <lineage>
        <taxon>Bacteria</taxon>
        <taxon>Pseudomonadati</taxon>
        <taxon>Myxococcota</taxon>
        <taxon>Polyangia</taxon>
        <taxon>Nannocystales</taxon>
        <taxon>Nannocystaceae</taxon>
        <taxon>Nannocystis</taxon>
    </lineage>
</organism>
<proteinExistence type="predicted"/>
<reference evidence="1 2" key="1">
    <citation type="submission" date="2022-11" db="EMBL/GenBank/DDBJ databases">
        <title>Minimal conservation of predation-associated metabolite biosynthetic gene clusters underscores biosynthetic potential of Myxococcota including descriptions for ten novel species: Archangium lansinium sp. nov., Myxococcus landrumus sp. nov., Nannocystis bai.</title>
        <authorList>
            <person name="Ahearne A."/>
            <person name="Stevens C."/>
            <person name="Dowd S."/>
        </authorList>
    </citation>
    <scope>NUCLEOTIDE SEQUENCE [LARGE SCALE GENOMIC DNA]</scope>
    <source>
        <strain evidence="1 2">NCELM</strain>
    </source>
</reference>
<dbReference type="Gene3D" id="3.30.40.220">
    <property type="match status" value="1"/>
</dbReference>
<dbReference type="RefSeq" id="WP_272003622.1">
    <property type="nucleotide sequence ID" value="NZ_JAQNDN010000019.1"/>
</dbReference>
<keyword evidence="2" id="KW-1185">Reference proteome</keyword>
<evidence type="ECO:0000313" key="1">
    <source>
        <dbReference type="EMBL" id="MDC0672234.1"/>
    </source>
</evidence>
<protein>
    <recommendedName>
        <fullName evidence="3">HNH endonuclease</fullName>
    </recommendedName>
</protein>
<name>A0ABT5BDK9_9BACT</name>
<comment type="caution">
    <text evidence="1">The sequence shown here is derived from an EMBL/GenBank/DDBJ whole genome shotgun (WGS) entry which is preliminary data.</text>
</comment>
<evidence type="ECO:0000313" key="2">
    <source>
        <dbReference type="Proteomes" id="UP001217838"/>
    </source>
</evidence>
<sequence>MSRAKSKRWDFELTEDDFKECAQSVCTYCGDALTYAAFDRCDSSKGYTKANSIPCCEKCNFLKNKYTENDFLDKVFKIALNFDPPERTMQALVARYPDGYQRGDFELNETLVLRISIVKIA</sequence>
<dbReference type="Proteomes" id="UP001217838">
    <property type="component" value="Unassembled WGS sequence"/>
</dbReference>
<dbReference type="EMBL" id="JAQNDN010000019">
    <property type="protein sequence ID" value="MDC0672234.1"/>
    <property type="molecule type" value="Genomic_DNA"/>
</dbReference>